<evidence type="ECO:0000256" key="1">
    <source>
        <dbReference type="ARBA" id="ARBA00001946"/>
    </source>
</evidence>
<dbReference type="Gene3D" id="3.30.460.10">
    <property type="entry name" value="Beta Polymerase, domain 2"/>
    <property type="match status" value="1"/>
</dbReference>
<evidence type="ECO:0000313" key="11">
    <source>
        <dbReference type="Proteomes" id="UP000241085"/>
    </source>
</evidence>
<reference evidence="10 11" key="1">
    <citation type="submission" date="2018-03" db="EMBL/GenBank/DDBJ databases">
        <title>Bacteriophage NCPPB3778 and a type I-E CRISPR drive the evolution of the US Biological Select Agent, Rathayibacter toxicus.</title>
        <authorList>
            <person name="Davis E.W.II."/>
            <person name="Tabima J.F."/>
            <person name="Weisberg A.J."/>
            <person name="Dantas Lopes L."/>
            <person name="Wiseman M.S."/>
            <person name="Wiseman M.S."/>
            <person name="Pupko T."/>
            <person name="Belcher M.S."/>
            <person name="Sechler A.J."/>
            <person name="Tancos M.A."/>
            <person name="Schroeder B.K."/>
            <person name="Murray T.D."/>
            <person name="Luster D.G."/>
            <person name="Schneider W.L."/>
            <person name="Rogers E."/>
            <person name="Andreote F.D."/>
            <person name="Grunwald N.J."/>
            <person name="Putnam M.L."/>
            <person name="Chang J.H."/>
        </authorList>
    </citation>
    <scope>NUCLEOTIDE SEQUENCE [LARGE SCALE GENOMIC DNA]</scope>
    <source>
        <strain evidence="10 11">DSM 15933</strain>
    </source>
</reference>
<evidence type="ECO:0000259" key="9">
    <source>
        <dbReference type="SMART" id="SM00471"/>
    </source>
</evidence>
<dbReference type="PANTHER" id="PTHR46173:SF1">
    <property type="entry name" value="CCA TRNA NUCLEOTIDYLTRANSFERASE 1, MITOCHONDRIAL"/>
    <property type="match status" value="1"/>
</dbReference>
<dbReference type="InterPro" id="IPR006674">
    <property type="entry name" value="HD_domain"/>
</dbReference>
<keyword evidence="4" id="KW-0548">Nucleotidyltransferase</keyword>
<dbReference type="RefSeq" id="WP_107573968.1">
    <property type="nucleotide sequence ID" value="NZ_PZPL01000001.1"/>
</dbReference>
<dbReference type="Pfam" id="PF01743">
    <property type="entry name" value="PolyA_pol"/>
    <property type="match status" value="1"/>
</dbReference>
<dbReference type="InterPro" id="IPR014065">
    <property type="entry name" value="tRNA_adenylyltransferase"/>
</dbReference>
<evidence type="ECO:0000313" key="10">
    <source>
        <dbReference type="EMBL" id="PTL72234.1"/>
    </source>
</evidence>
<dbReference type="InterPro" id="IPR043519">
    <property type="entry name" value="NT_sf"/>
</dbReference>
<organism evidence="10 11">
    <name type="scientific">Rathayibacter caricis DSM 15933</name>
    <dbReference type="NCBI Taxonomy" id="1328867"/>
    <lineage>
        <taxon>Bacteria</taxon>
        <taxon>Bacillati</taxon>
        <taxon>Actinomycetota</taxon>
        <taxon>Actinomycetes</taxon>
        <taxon>Micrococcales</taxon>
        <taxon>Microbacteriaceae</taxon>
        <taxon>Rathayibacter</taxon>
    </lineage>
</organism>
<proteinExistence type="predicted"/>
<dbReference type="Pfam" id="PF12627">
    <property type="entry name" value="PolyA_pol_RNAbd"/>
    <property type="match status" value="1"/>
</dbReference>
<dbReference type="GO" id="GO:0016779">
    <property type="term" value="F:nucleotidyltransferase activity"/>
    <property type="evidence" value="ECO:0007669"/>
    <property type="project" value="UniProtKB-KW"/>
</dbReference>
<dbReference type="GO" id="GO:0000166">
    <property type="term" value="F:nucleotide binding"/>
    <property type="evidence" value="ECO:0007669"/>
    <property type="project" value="UniProtKB-KW"/>
</dbReference>
<dbReference type="InterPro" id="IPR032828">
    <property type="entry name" value="PolyA_RNA-bd"/>
</dbReference>
<feature type="domain" description="HD/PDEase" evidence="9">
    <location>
        <begin position="256"/>
        <end position="399"/>
    </location>
</feature>
<dbReference type="EMBL" id="PZPL01000001">
    <property type="protein sequence ID" value="PTL72234.1"/>
    <property type="molecule type" value="Genomic_DNA"/>
</dbReference>
<dbReference type="InterPro" id="IPR050264">
    <property type="entry name" value="Bact_CCA-adding_enz_type3_sf"/>
</dbReference>
<evidence type="ECO:0000256" key="6">
    <source>
        <dbReference type="ARBA" id="ARBA00022741"/>
    </source>
</evidence>
<dbReference type="PANTHER" id="PTHR46173">
    <property type="entry name" value="CCA TRNA NUCLEOTIDYLTRANSFERASE 1, MITOCHONDRIAL"/>
    <property type="match status" value="1"/>
</dbReference>
<keyword evidence="3" id="KW-0819">tRNA processing</keyword>
<dbReference type="GO" id="GO:0046872">
    <property type="term" value="F:metal ion binding"/>
    <property type="evidence" value="ECO:0007669"/>
    <property type="project" value="UniProtKB-KW"/>
</dbReference>
<dbReference type="CDD" id="cd05398">
    <property type="entry name" value="NT_ClassII-CCAase"/>
    <property type="match status" value="1"/>
</dbReference>
<dbReference type="SMART" id="SM00471">
    <property type="entry name" value="HDc"/>
    <property type="match status" value="1"/>
</dbReference>
<evidence type="ECO:0000256" key="3">
    <source>
        <dbReference type="ARBA" id="ARBA00022694"/>
    </source>
</evidence>
<protein>
    <submittedName>
        <fullName evidence="10">CCA tRNA nucleotidyltransferase</fullName>
    </submittedName>
</protein>
<keyword evidence="2 10" id="KW-0808">Transferase</keyword>
<accession>A0A2T4URT0</accession>
<keyword evidence="11" id="KW-1185">Reference proteome</keyword>
<keyword evidence="8" id="KW-0175">Coiled coil</keyword>
<comment type="cofactor">
    <cofactor evidence="1">
        <name>Mg(2+)</name>
        <dbReference type="ChEBI" id="CHEBI:18420"/>
    </cofactor>
</comment>
<dbReference type="FunFam" id="1.10.3090.10:FF:000002">
    <property type="entry name" value="CCA tRNA nucleotidyltransferase"/>
    <property type="match status" value="1"/>
</dbReference>
<dbReference type="Gene3D" id="1.10.3090.10">
    <property type="entry name" value="cca-adding enzyme, domain 2"/>
    <property type="match status" value="1"/>
</dbReference>
<feature type="coiled-coil region" evidence="8">
    <location>
        <begin position="394"/>
        <end position="421"/>
    </location>
</feature>
<keyword evidence="6" id="KW-0547">Nucleotide-binding</keyword>
<dbReference type="SUPFAM" id="SSF81891">
    <property type="entry name" value="Poly A polymerase C-terminal region-like"/>
    <property type="match status" value="1"/>
</dbReference>
<evidence type="ECO:0000256" key="4">
    <source>
        <dbReference type="ARBA" id="ARBA00022695"/>
    </source>
</evidence>
<dbReference type="GO" id="GO:0008033">
    <property type="term" value="P:tRNA processing"/>
    <property type="evidence" value="ECO:0007669"/>
    <property type="project" value="UniProtKB-KW"/>
</dbReference>
<dbReference type="InterPro" id="IPR002646">
    <property type="entry name" value="PolA_pol_head_dom"/>
</dbReference>
<keyword evidence="5" id="KW-0479">Metal-binding</keyword>
<name>A0A2T4URT0_9MICO</name>
<dbReference type="SUPFAM" id="SSF81301">
    <property type="entry name" value="Nucleotidyltransferase"/>
    <property type="match status" value="1"/>
</dbReference>
<evidence type="ECO:0000256" key="7">
    <source>
        <dbReference type="ARBA" id="ARBA00022842"/>
    </source>
</evidence>
<dbReference type="Pfam" id="PF01966">
    <property type="entry name" value="HD"/>
    <property type="match status" value="1"/>
</dbReference>
<dbReference type="AlphaFoldDB" id="A0A2T4URT0"/>
<evidence type="ECO:0000256" key="5">
    <source>
        <dbReference type="ARBA" id="ARBA00022723"/>
    </source>
</evidence>
<dbReference type="CDD" id="cd00077">
    <property type="entry name" value="HDc"/>
    <property type="match status" value="1"/>
</dbReference>
<dbReference type="Proteomes" id="UP000241085">
    <property type="component" value="Unassembled WGS sequence"/>
</dbReference>
<dbReference type="NCBIfam" id="TIGR00277">
    <property type="entry name" value="HDIG"/>
    <property type="match status" value="1"/>
</dbReference>
<dbReference type="GO" id="GO:0000049">
    <property type="term" value="F:tRNA binding"/>
    <property type="evidence" value="ECO:0007669"/>
    <property type="project" value="TreeGrafter"/>
</dbReference>
<evidence type="ECO:0000256" key="8">
    <source>
        <dbReference type="SAM" id="Coils"/>
    </source>
</evidence>
<sequence>MHSVQAALETLRALAATPTVARLAEAFAAEGHELALVGGPVRDAFLGHGVHDLDFTTSARPDDIVRIVAPIAEAHWDIGRAFGTIGARLAGETVEITTYRSDSYDGVSRKPEVEFGDTLEGDLVRRDFTVNAMALRIPEVVLVDPSGGVEDLLAGRLRTPADAEVSFGDDPLRMLRGARFTSQLGFRTTEEVEWAMAELAPRIRDVSAERVQEELRKLLSTASPRAGLELLVDTGLAGYILPELPALRLEQDEHHHHKDVYVHSLTVLEQAISLEQSRNPGAAPDVVLRLAALLHDIGKPATRRLEPGGAVSFHHHDLVGSKLATKRMRSLKFDKQTTTEVARLIELHLRFFGYTDGAWTDSAVRRYVTDAGPLLERLHILTRADVTTRNKRKADRLAHAYDDLEHRIAELAEKEELASKRPDLDGTAIMRILGLPPGPEVGAAYRFLLELRLEEGPLGEEVATQRLKEWWAAR</sequence>
<dbReference type="InterPro" id="IPR006675">
    <property type="entry name" value="HDIG_dom"/>
</dbReference>
<dbReference type="NCBIfam" id="TIGR02692">
    <property type="entry name" value="tRNA_CCA_actino"/>
    <property type="match status" value="1"/>
</dbReference>
<keyword evidence="7" id="KW-0460">Magnesium</keyword>
<comment type="caution">
    <text evidence="10">The sequence shown here is derived from an EMBL/GenBank/DDBJ whole genome shotgun (WGS) entry which is preliminary data.</text>
</comment>
<dbReference type="InterPro" id="IPR003607">
    <property type="entry name" value="HD/PDEase_dom"/>
</dbReference>
<gene>
    <name evidence="10" type="ORF">C1I63_04840</name>
</gene>
<evidence type="ECO:0000256" key="2">
    <source>
        <dbReference type="ARBA" id="ARBA00022679"/>
    </source>
</evidence>